<keyword evidence="6" id="KW-1185">Reference proteome</keyword>
<feature type="domain" description="Mannitol dehydrogenase N-terminal" evidence="3">
    <location>
        <begin position="28"/>
        <end position="256"/>
    </location>
</feature>
<reference evidence="5 6" key="1">
    <citation type="submission" date="2019-12" db="EMBL/GenBank/DDBJ databases">
        <title>The draft genomic sequence of strain Chitinophaga oryziterrae JCM 16595.</title>
        <authorList>
            <person name="Zhang X."/>
        </authorList>
    </citation>
    <scope>NUCLEOTIDE SEQUENCE [LARGE SCALE GENOMIC DNA]</scope>
    <source>
        <strain evidence="5 6">JCM 16595</strain>
    </source>
</reference>
<dbReference type="AlphaFoldDB" id="A0A6N8JFA5"/>
<dbReference type="GO" id="GO:0008926">
    <property type="term" value="F:mannitol-1-phosphate 5-dehydrogenase activity"/>
    <property type="evidence" value="ECO:0007669"/>
    <property type="project" value="TreeGrafter"/>
</dbReference>
<dbReference type="Pfam" id="PF08125">
    <property type="entry name" value="Mannitol_dh_C"/>
    <property type="match status" value="1"/>
</dbReference>
<dbReference type="InterPro" id="IPR013118">
    <property type="entry name" value="Mannitol_DH_C"/>
</dbReference>
<evidence type="ECO:0000259" key="4">
    <source>
        <dbReference type="Pfam" id="PF08125"/>
    </source>
</evidence>
<dbReference type="PANTHER" id="PTHR30524:SF0">
    <property type="entry name" value="ALTRONATE OXIDOREDUCTASE-RELATED"/>
    <property type="match status" value="1"/>
</dbReference>
<gene>
    <name evidence="5" type="ORF">GO495_25280</name>
</gene>
<comment type="caution">
    <text evidence="5">The sequence shown here is derived from an EMBL/GenBank/DDBJ whole genome shotgun (WGS) entry which is preliminary data.</text>
</comment>
<name>A0A6N8JFA5_9BACT</name>
<keyword evidence="1 5" id="KW-0560">Oxidoreductase</keyword>
<dbReference type="EC" id="1.1.1.58" evidence="5"/>
<dbReference type="InterPro" id="IPR013131">
    <property type="entry name" value="Mannitol_DH_N"/>
</dbReference>
<keyword evidence="2" id="KW-0520">NAD</keyword>
<dbReference type="InterPro" id="IPR013328">
    <property type="entry name" value="6PGD_dom2"/>
</dbReference>
<protein>
    <submittedName>
        <fullName evidence="5">Tagaturonate reductase</fullName>
        <ecNumber evidence="5">1.1.1.58</ecNumber>
    </submittedName>
</protein>
<feature type="domain" description="Mannitol dehydrogenase C-terminal" evidence="4">
    <location>
        <begin position="276"/>
        <end position="462"/>
    </location>
</feature>
<dbReference type="NCBIfam" id="NF002969">
    <property type="entry name" value="PRK03643.1"/>
    <property type="match status" value="1"/>
</dbReference>
<dbReference type="OrthoDB" id="9768714at2"/>
<sequence length="483" mass="53977">MQLNKGSLSSINKKENLQLPVKTDQPEKVLQFGTGVLLRGLPDYFIDKANKQGVFNGRVVVVKSTDKGDTDAYARQDNLYTLCMQDHKTKEYIVNAAISRVLSAATEWETILKCAENPEMEIIISNTTEVGITLSEDDVHAAPPKSFPGKLLAFLLHRYKHGGKGMVIVPTELIVNNGNKLKDIVLELAARNKLDKDFIHWLGKANYFCNSLVDRIVPGALPSAAHAAVEKELGYKDELMIMSEVYALWAIEADDPKVKEILSFEKTDNGVVIVPDINVFRELKLRLLNGTHTLSCGMAYLAGFDTVKEAMSDPAMEGFISTLMRSELVPAITDIYIREDAALRFTSSVLDRFRNPYIEHRWISITMQYTSKMKARVVPILQKHYQRSQDVPALMALGFATYLLFMRNSEQVTDDHAAVLKEKWQRLEPAVLVKDVLSDVSLWGTDLTALKGFAHMVTVMLGALLNEGVKGLLQRVSGELSEM</sequence>
<dbReference type="SUPFAM" id="SSF51735">
    <property type="entry name" value="NAD(P)-binding Rossmann-fold domains"/>
    <property type="match status" value="1"/>
</dbReference>
<evidence type="ECO:0000313" key="6">
    <source>
        <dbReference type="Proteomes" id="UP000468388"/>
    </source>
</evidence>
<proteinExistence type="predicted"/>
<dbReference type="SUPFAM" id="SSF48179">
    <property type="entry name" value="6-phosphogluconate dehydrogenase C-terminal domain-like"/>
    <property type="match status" value="1"/>
</dbReference>
<dbReference type="GO" id="GO:0019592">
    <property type="term" value="P:mannitol catabolic process"/>
    <property type="evidence" value="ECO:0007669"/>
    <property type="project" value="TreeGrafter"/>
</dbReference>
<dbReference type="GO" id="GO:0009026">
    <property type="term" value="F:tagaturonate reductase activity"/>
    <property type="evidence" value="ECO:0007669"/>
    <property type="project" value="UniProtKB-EC"/>
</dbReference>
<evidence type="ECO:0000259" key="3">
    <source>
        <dbReference type="Pfam" id="PF01232"/>
    </source>
</evidence>
<dbReference type="Pfam" id="PF01232">
    <property type="entry name" value="Mannitol_dh"/>
    <property type="match status" value="1"/>
</dbReference>
<evidence type="ECO:0000256" key="2">
    <source>
        <dbReference type="ARBA" id="ARBA00023027"/>
    </source>
</evidence>
<dbReference type="GO" id="GO:0005829">
    <property type="term" value="C:cytosol"/>
    <property type="evidence" value="ECO:0007669"/>
    <property type="project" value="TreeGrafter"/>
</dbReference>
<evidence type="ECO:0000256" key="1">
    <source>
        <dbReference type="ARBA" id="ARBA00023002"/>
    </source>
</evidence>
<dbReference type="EMBL" id="WRXO01000009">
    <property type="protein sequence ID" value="MVT43933.1"/>
    <property type="molecule type" value="Genomic_DNA"/>
</dbReference>
<dbReference type="InterPro" id="IPR008927">
    <property type="entry name" value="6-PGluconate_DH-like_C_sf"/>
</dbReference>
<dbReference type="Proteomes" id="UP000468388">
    <property type="component" value="Unassembled WGS sequence"/>
</dbReference>
<dbReference type="PANTHER" id="PTHR30524">
    <property type="entry name" value="MANNITOL-1-PHOSPHATE 5-DEHYDROGENASE"/>
    <property type="match status" value="1"/>
</dbReference>
<organism evidence="5 6">
    <name type="scientific">Chitinophaga oryziterrae</name>
    <dbReference type="NCBI Taxonomy" id="1031224"/>
    <lineage>
        <taxon>Bacteria</taxon>
        <taxon>Pseudomonadati</taxon>
        <taxon>Bacteroidota</taxon>
        <taxon>Chitinophagia</taxon>
        <taxon>Chitinophagales</taxon>
        <taxon>Chitinophagaceae</taxon>
        <taxon>Chitinophaga</taxon>
    </lineage>
</organism>
<accession>A0A6N8JFA5</accession>
<dbReference type="InterPro" id="IPR036291">
    <property type="entry name" value="NAD(P)-bd_dom_sf"/>
</dbReference>
<evidence type="ECO:0000313" key="5">
    <source>
        <dbReference type="EMBL" id="MVT43933.1"/>
    </source>
</evidence>
<dbReference type="Gene3D" id="3.40.50.720">
    <property type="entry name" value="NAD(P)-binding Rossmann-like Domain"/>
    <property type="match status" value="1"/>
</dbReference>
<dbReference type="RefSeq" id="WP_157302740.1">
    <property type="nucleotide sequence ID" value="NZ_BAAAZB010000001.1"/>
</dbReference>
<dbReference type="Gene3D" id="1.10.1040.10">
    <property type="entry name" value="N-(1-d-carboxylethyl)-l-norvaline Dehydrogenase, domain 2"/>
    <property type="match status" value="1"/>
</dbReference>